<dbReference type="EMBL" id="BMKK01000004">
    <property type="protein sequence ID" value="GGD59037.1"/>
    <property type="molecule type" value="Genomic_DNA"/>
</dbReference>
<gene>
    <name evidence="2" type="ORF">GCM10011514_23770</name>
</gene>
<evidence type="ECO:0000259" key="1">
    <source>
        <dbReference type="Pfam" id="PF08818"/>
    </source>
</evidence>
<comment type="caution">
    <text evidence="2">The sequence shown here is derived from an EMBL/GenBank/DDBJ whole genome shotgun (WGS) entry which is preliminary data.</text>
</comment>
<dbReference type="SUPFAM" id="SSF159888">
    <property type="entry name" value="YdhG-like"/>
    <property type="match status" value="1"/>
</dbReference>
<accession>A0A916YSZ6</accession>
<dbReference type="RefSeq" id="WP_188766304.1">
    <property type="nucleotide sequence ID" value="NZ_BMKK01000004.1"/>
</dbReference>
<evidence type="ECO:0000313" key="3">
    <source>
        <dbReference type="Proteomes" id="UP000609064"/>
    </source>
</evidence>
<feature type="domain" description="YdhG-like" evidence="1">
    <location>
        <begin position="19"/>
        <end position="112"/>
    </location>
</feature>
<dbReference type="Proteomes" id="UP000609064">
    <property type="component" value="Unassembled WGS sequence"/>
</dbReference>
<dbReference type="Pfam" id="PF08818">
    <property type="entry name" value="DUF1801"/>
    <property type="match status" value="1"/>
</dbReference>
<evidence type="ECO:0000313" key="2">
    <source>
        <dbReference type="EMBL" id="GGD59037.1"/>
    </source>
</evidence>
<dbReference type="InterPro" id="IPR014922">
    <property type="entry name" value="YdhG-like"/>
</dbReference>
<dbReference type="Gene3D" id="3.90.1150.200">
    <property type="match status" value="1"/>
</dbReference>
<name>A0A916YSZ6_9BACT</name>
<keyword evidence="3" id="KW-1185">Reference proteome</keyword>
<reference evidence="2" key="1">
    <citation type="journal article" date="2014" name="Int. J. Syst. Evol. Microbiol.">
        <title>Complete genome sequence of Corynebacterium casei LMG S-19264T (=DSM 44701T), isolated from a smear-ripened cheese.</title>
        <authorList>
            <consortium name="US DOE Joint Genome Institute (JGI-PGF)"/>
            <person name="Walter F."/>
            <person name="Albersmeier A."/>
            <person name="Kalinowski J."/>
            <person name="Ruckert C."/>
        </authorList>
    </citation>
    <scope>NUCLEOTIDE SEQUENCE</scope>
    <source>
        <strain evidence="2">CGMCC 1.15958</strain>
    </source>
</reference>
<organism evidence="2 3">
    <name type="scientific">Emticicia aquatilis</name>
    <dbReference type="NCBI Taxonomy" id="1537369"/>
    <lineage>
        <taxon>Bacteria</taxon>
        <taxon>Pseudomonadati</taxon>
        <taxon>Bacteroidota</taxon>
        <taxon>Cytophagia</taxon>
        <taxon>Cytophagales</taxon>
        <taxon>Leadbetterellaceae</taxon>
        <taxon>Emticicia</taxon>
    </lineage>
</organism>
<protein>
    <recommendedName>
        <fullName evidence="1">YdhG-like domain-containing protein</fullName>
    </recommendedName>
</protein>
<sequence length="119" mass="14192">MTDTEQVTAYMETLEHPLKAEIEALRMIIKETNAQISERIKWKAPSYYCKEDFLTFNHRMQDKVHLIFHNEAIPKINSVILEGDYKDRRMVYFKDMTDVLAKKTELQRIISELLELIEN</sequence>
<dbReference type="AlphaFoldDB" id="A0A916YSZ6"/>
<proteinExistence type="predicted"/>
<reference evidence="2" key="2">
    <citation type="submission" date="2020-09" db="EMBL/GenBank/DDBJ databases">
        <authorList>
            <person name="Sun Q."/>
            <person name="Zhou Y."/>
        </authorList>
    </citation>
    <scope>NUCLEOTIDE SEQUENCE</scope>
    <source>
        <strain evidence="2">CGMCC 1.15958</strain>
    </source>
</reference>